<name>A0A0F9GG97_9ZZZZ</name>
<sequence>RVMMAADIKKIKGMGYTRTGKPKNG</sequence>
<proteinExistence type="predicted"/>
<dbReference type="AlphaFoldDB" id="A0A0F9GG97"/>
<feature type="non-terminal residue" evidence="1">
    <location>
        <position position="1"/>
    </location>
</feature>
<gene>
    <name evidence="1" type="ORF">LCGC14_1912930</name>
</gene>
<reference evidence="1" key="1">
    <citation type="journal article" date="2015" name="Nature">
        <title>Complex archaea that bridge the gap between prokaryotes and eukaryotes.</title>
        <authorList>
            <person name="Spang A."/>
            <person name="Saw J.H."/>
            <person name="Jorgensen S.L."/>
            <person name="Zaremba-Niedzwiedzka K."/>
            <person name="Martijn J."/>
            <person name="Lind A.E."/>
            <person name="van Eijk R."/>
            <person name="Schleper C."/>
            <person name="Guy L."/>
            <person name="Ettema T.J."/>
        </authorList>
    </citation>
    <scope>NUCLEOTIDE SEQUENCE</scope>
</reference>
<accession>A0A0F9GG97</accession>
<evidence type="ECO:0000313" key="1">
    <source>
        <dbReference type="EMBL" id="KKL89616.1"/>
    </source>
</evidence>
<protein>
    <submittedName>
        <fullName evidence="1">Uncharacterized protein</fullName>
    </submittedName>
</protein>
<organism evidence="1">
    <name type="scientific">marine sediment metagenome</name>
    <dbReference type="NCBI Taxonomy" id="412755"/>
    <lineage>
        <taxon>unclassified sequences</taxon>
        <taxon>metagenomes</taxon>
        <taxon>ecological metagenomes</taxon>
    </lineage>
</organism>
<dbReference type="EMBL" id="LAZR01020238">
    <property type="protein sequence ID" value="KKL89616.1"/>
    <property type="molecule type" value="Genomic_DNA"/>
</dbReference>
<comment type="caution">
    <text evidence="1">The sequence shown here is derived from an EMBL/GenBank/DDBJ whole genome shotgun (WGS) entry which is preliminary data.</text>
</comment>